<organism evidence="3 4">
    <name type="scientific">Cerina litoralis</name>
    <dbReference type="NCBI Taxonomy" id="2874477"/>
    <lineage>
        <taxon>Bacteria</taxon>
        <taxon>Pseudomonadati</taxon>
        <taxon>Bacteroidota</taxon>
        <taxon>Flavobacteriia</taxon>
        <taxon>Flavobacteriales</taxon>
        <taxon>Flavobacteriaceae</taxon>
        <taxon>Cerina</taxon>
    </lineage>
</organism>
<sequence length="295" mass="33631">MRFQLSSNMVRIRRICILCLLLTNFLFWSCSNKDKQPDPVAKVIRTMSDTLPKISLPEDADPQSEDWKGIDLSPKKPILPLYPEEEAKKLHLPPGYGIAPVLTEPQIDQPGAIAFDGNGRMYVLELRSYMLTADSDGTLEPVSRISRWEDKDNDGIYETGTAFVDHLVFPRFVLPYGKDCILTMESDADEVYKYTDTNGDGIADKKELFTNHYGRSGNVEHQQAFMHWGMDNWLYSTVNAFRVRETPNGVVRKKLVITMPNGVLHTITMARFGFRAGQVECLPILSFRYIMEILK</sequence>
<evidence type="ECO:0000259" key="2">
    <source>
        <dbReference type="Pfam" id="PF23500"/>
    </source>
</evidence>
<dbReference type="AlphaFoldDB" id="A0AAE3JMT9"/>
<dbReference type="Pfam" id="PF23500">
    <property type="entry name" value="DUF7133"/>
    <property type="match status" value="1"/>
</dbReference>
<feature type="chain" id="PRO_5042118986" description="DUF7133 domain-containing protein" evidence="1">
    <location>
        <begin position="29"/>
        <end position="295"/>
    </location>
</feature>
<dbReference type="Proteomes" id="UP001200642">
    <property type="component" value="Unassembled WGS sequence"/>
</dbReference>
<keyword evidence="4" id="KW-1185">Reference proteome</keyword>
<proteinExistence type="predicted"/>
<name>A0AAE3JMT9_9FLAO</name>
<comment type="caution">
    <text evidence="3">The sequence shown here is derived from an EMBL/GenBank/DDBJ whole genome shotgun (WGS) entry which is preliminary data.</text>
</comment>
<feature type="signal peptide" evidence="1">
    <location>
        <begin position="1"/>
        <end position="28"/>
    </location>
</feature>
<dbReference type="PANTHER" id="PTHR33546">
    <property type="entry name" value="LARGE, MULTIFUNCTIONAL SECRETED PROTEIN-RELATED"/>
    <property type="match status" value="1"/>
</dbReference>
<feature type="domain" description="DUF7133" evidence="2">
    <location>
        <begin position="83"/>
        <end position="239"/>
    </location>
</feature>
<accession>A0AAE3JMT9</accession>
<evidence type="ECO:0000313" key="4">
    <source>
        <dbReference type="Proteomes" id="UP001200642"/>
    </source>
</evidence>
<keyword evidence="1" id="KW-0732">Signal</keyword>
<dbReference type="PANTHER" id="PTHR33546:SF1">
    <property type="entry name" value="LARGE, MULTIFUNCTIONAL SECRETED PROTEIN"/>
    <property type="match status" value="1"/>
</dbReference>
<dbReference type="InterPro" id="IPR055557">
    <property type="entry name" value="DUF7133"/>
</dbReference>
<reference evidence="3" key="1">
    <citation type="submission" date="2023-02" db="EMBL/GenBank/DDBJ databases">
        <title>Genome of Flavobacteriaceae gen. nov. sp. strain F89.</title>
        <authorList>
            <person name="Wang Y."/>
        </authorList>
    </citation>
    <scope>NUCLEOTIDE SEQUENCE</scope>
    <source>
        <strain evidence="3">F89</strain>
    </source>
</reference>
<dbReference type="EMBL" id="JAIRBC010000006">
    <property type="protein sequence ID" value="MCG2460260.1"/>
    <property type="molecule type" value="Genomic_DNA"/>
</dbReference>
<dbReference type="Gene3D" id="2.120.10.30">
    <property type="entry name" value="TolB, C-terminal domain"/>
    <property type="match status" value="1"/>
</dbReference>
<protein>
    <recommendedName>
        <fullName evidence="2">DUF7133 domain-containing protein</fullName>
    </recommendedName>
</protein>
<dbReference type="InterPro" id="IPR011042">
    <property type="entry name" value="6-blade_b-propeller_TolB-like"/>
</dbReference>
<dbReference type="RefSeq" id="WP_317901402.1">
    <property type="nucleotide sequence ID" value="NZ_JAIRBC010000006.1"/>
</dbReference>
<evidence type="ECO:0000313" key="3">
    <source>
        <dbReference type="EMBL" id="MCG2460260.1"/>
    </source>
</evidence>
<evidence type="ECO:0000256" key="1">
    <source>
        <dbReference type="SAM" id="SignalP"/>
    </source>
</evidence>
<gene>
    <name evidence="3" type="ORF">K8352_05830</name>
</gene>